<organism evidence="6 7">
    <name type="scientific">Folsomia candida</name>
    <name type="common">Springtail</name>
    <dbReference type="NCBI Taxonomy" id="158441"/>
    <lineage>
        <taxon>Eukaryota</taxon>
        <taxon>Metazoa</taxon>
        <taxon>Ecdysozoa</taxon>
        <taxon>Arthropoda</taxon>
        <taxon>Hexapoda</taxon>
        <taxon>Collembola</taxon>
        <taxon>Entomobryomorpha</taxon>
        <taxon>Isotomoidea</taxon>
        <taxon>Isotomidae</taxon>
        <taxon>Proisotominae</taxon>
        <taxon>Folsomia</taxon>
    </lineage>
</organism>
<keyword evidence="7" id="KW-1185">Reference proteome</keyword>
<keyword evidence="6" id="KW-0489">Methyltransferase</keyword>
<feature type="domain" description="PHD-type" evidence="5">
    <location>
        <begin position="35"/>
        <end position="92"/>
    </location>
</feature>
<dbReference type="GO" id="GO:0008168">
    <property type="term" value="F:methyltransferase activity"/>
    <property type="evidence" value="ECO:0007669"/>
    <property type="project" value="UniProtKB-KW"/>
</dbReference>
<dbReference type="SUPFAM" id="SSF56219">
    <property type="entry name" value="DNase I-like"/>
    <property type="match status" value="1"/>
</dbReference>
<dbReference type="InterPro" id="IPR019786">
    <property type="entry name" value="Zinc_finger_PHD-type_CS"/>
</dbReference>
<dbReference type="EMBL" id="LNIX01000051">
    <property type="protein sequence ID" value="OXA37881.1"/>
    <property type="molecule type" value="Genomic_DNA"/>
</dbReference>
<dbReference type="AlphaFoldDB" id="A0A226CZQ1"/>
<keyword evidence="6" id="KW-0808">Transferase</keyword>
<dbReference type="PROSITE" id="PS50016">
    <property type="entry name" value="ZF_PHD_2"/>
    <property type="match status" value="1"/>
</dbReference>
<dbReference type="CDD" id="cd15489">
    <property type="entry name" value="PHD_SF"/>
    <property type="match status" value="1"/>
</dbReference>
<dbReference type="PROSITE" id="PS01359">
    <property type="entry name" value="ZF_PHD_1"/>
    <property type="match status" value="1"/>
</dbReference>
<dbReference type="SMART" id="SM00249">
    <property type="entry name" value="PHD"/>
    <property type="match status" value="2"/>
</dbReference>
<dbReference type="STRING" id="158441.A0A226CZQ1"/>
<dbReference type="Proteomes" id="UP000198287">
    <property type="component" value="Unassembled WGS sequence"/>
</dbReference>
<proteinExistence type="predicted"/>
<comment type="caution">
    <text evidence="6">The sequence shown here is derived from an EMBL/GenBank/DDBJ whole genome shotgun (WGS) entry which is preliminary data.</text>
</comment>
<keyword evidence="1" id="KW-0479">Metal-binding</keyword>
<evidence type="ECO:0000256" key="2">
    <source>
        <dbReference type="ARBA" id="ARBA00022771"/>
    </source>
</evidence>
<reference evidence="6 7" key="1">
    <citation type="submission" date="2015-12" db="EMBL/GenBank/DDBJ databases">
        <title>The genome of Folsomia candida.</title>
        <authorList>
            <person name="Faddeeva A."/>
            <person name="Derks M.F."/>
            <person name="Anvar Y."/>
            <person name="Smit S."/>
            <person name="Van Straalen N."/>
            <person name="Roelofs D."/>
        </authorList>
    </citation>
    <scope>NUCLEOTIDE SEQUENCE [LARGE SCALE GENOMIC DNA]</scope>
    <source>
        <strain evidence="6 7">VU population</strain>
        <tissue evidence="6">Whole body</tissue>
    </source>
</reference>
<accession>A0A226CZQ1</accession>
<protein>
    <submittedName>
        <fullName evidence="6">Histone-lysine N-methyltransferase 2D</fullName>
    </submittedName>
</protein>
<dbReference type="InterPro" id="IPR011011">
    <property type="entry name" value="Znf_FYVE_PHD"/>
</dbReference>
<dbReference type="Gene3D" id="3.30.40.10">
    <property type="entry name" value="Zinc/RING finger domain, C3HC4 (zinc finger)"/>
    <property type="match status" value="1"/>
</dbReference>
<dbReference type="InterPro" id="IPR019787">
    <property type="entry name" value="Znf_PHD-finger"/>
</dbReference>
<evidence type="ECO:0000259" key="5">
    <source>
        <dbReference type="PROSITE" id="PS50016"/>
    </source>
</evidence>
<dbReference type="SUPFAM" id="SSF57903">
    <property type="entry name" value="FYVE/PHD zinc finger"/>
    <property type="match status" value="2"/>
</dbReference>
<keyword evidence="3" id="KW-0862">Zinc</keyword>
<dbReference type="OrthoDB" id="445826at2759"/>
<dbReference type="InterPro" id="IPR001965">
    <property type="entry name" value="Znf_PHD"/>
</dbReference>
<name>A0A226CZQ1_FOLCA</name>
<keyword evidence="2 4" id="KW-0863">Zinc-finger</keyword>
<dbReference type="Gene3D" id="3.60.10.10">
    <property type="entry name" value="Endonuclease/exonuclease/phosphatase"/>
    <property type="match status" value="1"/>
</dbReference>
<dbReference type="InterPro" id="IPR036691">
    <property type="entry name" value="Endo/exonu/phosph_ase_sf"/>
</dbReference>
<evidence type="ECO:0000313" key="7">
    <source>
        <dbReference type="Proteomes" id="UP000198287"/>
    </source>
</evidence>
<evidence type="ECO:0000256" key="4">
    <source>
        <dbReference type="PROSITE-ProRule" id="PRU00146"/>
    </source>
</evidence>
<dbReference type="GO" id="GO:0008270">
    <property type="term" value="F:zinc ion binding"/>
    <property type="evidence" value="ECO:0007669"/>
    <property type="project" value="UniProtKB-KW"/>
</dbReference>
<dbReference type="InterPro" id="IPR013083">
    <property type="entry name" value="Znf_RING/FYVE/PHD"/>
</dbReference>
<evidence type="ECO:0000313" key="6">
    <source>
        <dbReference type="EMBL" id="OXA37881.1"/>
    </source>
</evidence>
<sequence>MWYSGGPGGNGIPSGEWEDYHIFRKTTGPAVVAGIGPCAKCLRPGRKNQLSIICKKCNLSYHRTCVEPLPSYRDCHLQITNSTWTCHDCDSTTTTSCIICIKQDLKNKVKCSKCDGRYHRPCLRKLHPKYRSNSIDWVCMTCSLNTTITTPTIHPPHNQLSLLRGIKIGHINIRDLLSKSKKDDITSLSQSLNFDVFCVSESWLTDEISDDEIQIPNYHVLRADRPGIKTHKERGGGVIAYVKEDYDIQILQSPFSS</sequence>
<dbReference type="GO" id="GO:0032259">
    <property type="term" value="P:methylation"/>
    <property type="evidence" value="ECO:0007669"/>
    <property type="project" value="UniProtKB-KW"/>
</dbReference>
<evidence type="ECO:0000256" key="3">
    <source>
        <dbReference type="ARBA" id="ARBA00022833"/>
    </source>
</evidence>
<evidence type="ECO:0000256" key="1">
    <source>
        <dbReference type="ARBA" id="ARBA00022723"/>
    </source>
</evidence>
<gene>
    <name evidence="6" type="ORF">Fcan01_27320</name>
</gene>